<dbReference type="GO" id="GO:0005509">
    <property type="term" value="F:calcium ion binding"/>
    <property type="evidence" value="ECO:0007669"/>
    <property type="project" value="InterPro"/>
</dbReference>
<keyword evidence="11" id="KW-0479">Metal-binding</keyword>
<evidence type="ECO:0000256" key="10">
    <source>
        <dbReference type="PROSITE-ProRule" id="PRU00076"/>
    </source>
</evidence>
<dbReference type="PROSITE" id="PS50215">
    <property type="entry name" value="ADAM_MEPRO"/>
    <property type="match status" value="1"/>
</dbReference>
<dbReference type="Pfam" id="PF13574">
    <property type="entry name" value="Reprolysin_2"/>
    <property type="match status" value="1"/>
</dbReference>
<keyword evidence="11" id="KW-0862">Zinc</keyword>
<dbReference type="InterPro" id="IPR001590">
    <property type="entry name" value="Peptidase_M12B"/>
</dbReference>
<dbReference type="PROSITE" id="PS01187">
    <property type="entry name" value="EGF_CA"/>
    <property type="match status" value="3"/>
</dbReference>
<feature type="binding site" evidence="11">
    <location>
        <position position="773"/>
    </location>
    <ligand>
        <name>Zn(2+)</name>
        <dbReference type="ChEBI" id="CHEBI:29105"/>
        <note>catalytic</note>
    </ligand>
</feature>
<dbReference type="InterPro" id="IPR051489">
    <property type="entry name" value="ADAM_Metalloproteinase"/>
</dbReference>
<reference evidence="12" key="1">
    <citation type="journal article" date="2012" name="Nature">
        <title>The oyster genome reveals stress adaptation and complexity of shell formation.</title>
        <authorList>
            <person name="Zhang G."/>
            <person name="Fang X."/>
            <person name="Guo X."/>
            <person name="Li L."/>
            <person name="Luo R."/>
            <person name="Xu F."/>
            <person name="Yang P."/>
            <person name="Zhang L."/>
            <person name="Wang X."/>
            <person name="Qi H."/>
            <person name="Xiong Z."/>
            <person name="Que H."/>
            <person name="Xie Y."/>
            <person name="Holland P.W."/>
            <person name="Paps J."/>
            <person name="Zhu Y."/>
            <person name="Wu F."/>
            <person name="Chen Y."/>
            <person name="Wang J."/>
            <person name="Peng C."/>
            <person name="Meng J."/>
            <person name="Yang L."/>
            <person name="Liu J."/>
            <person name="Wen B."/>
            <person name="Zhang N."/>
            <person name="Huang Z."/>
            <person name="Zhu Q."/>
            <person name="Feng Y."/>
            <person name="Mount A."/>
            <person name="Hedgecock D."/>
            <person name="Xu Z."/>
            <person name="Liu Y."/>
            <person name="Domazet-Loso T."/>
            <person name="Du Y."/>
            <person name="Sun X."/>
            <person name="Zhang S."/>
            <person name="Liu B."/>
            <person name="Cheng P."/>
            <person name="Jiang X."/>
            <person name="Li J."/>
            <person name="Fan D."/>
            <person name="Wang W."/>
            <person name="Fu W."/>
            <person name="Wang T."/>
            <person name="Wang B."/>
            <person name="Zhang J."/>
            <person name="Peng Z."/>
            <person name="Li Y."/>
            <person name="Li N."/>
            <person name="Wang J."/>
            <person name="Chen M."/>
            <person name="He Y."/>
            <person name="Tan F."/>
            <person name="Song X."/>
            <person name="Zheng Q."/>
            <person name="Huang R."/>
            <person name="Yang H."/>
            <person name="Du X."/>
            <person name="Chen L."/>
            <person name="Yang M."/>
            <person name="Gaffney P.M."/>
            <person name="Wang S."/>
            <person name="Luo L."/>
            <person name="She Z."/>
            <person name="Ming Y."/>
            <person name="Huang W."/>
            <person name="Zhang S."/>
            <person name="Huang B."/>
            <person name="Zhang Y."/>
            <person name="Qu T."/>
            <person name="Ni P."/>
            <person name="Miao G."/>
            <person name="Wang J."/>
            <person name="Wang Q."/>
            <person name="Steinberg C.E."/>
            <person name="Wang H."/>
            <person name="Li N."/>
            <person name="Qian L."/>
            <person name="Zhang G."/>
            <person name="Li Y."/>
            <person name="Yang H."/>
            <person name="Liu X."/>
            <person name="Wang J."/>
            <person name="Yin Y."/>
            <person name="Wang J."/>
        </authorList>
    </citation>
    <scope>NUCLEOTIDE SEQUENCE [LARGE SCALE GENOMIC DNA]</scope>
    <source>
        <strain evidence="12">05x7-T-G4-1.051#20</strain>
    </source>
</reference>
<keyword evidence="9" id="KW-0325">Glycoprotein</keyword>
<evidence type="ECO:0000256" key="1">
    <source>
        <dbReference type="ARBA" id="ARBA00004167"/>
    </source>
</evidence>
<dbReference type="GO" id="GO:0006509">
    <property type="term" value="P:membrane protein ectodomain proteolysis"/>
    <property type="evidence" value="ECO:0007669"/>
    <property type="project" value="TreeGrafter"/>
</dbReference>
<dbReference type="Pfam" id="PF00008">
    <property type="entry name" value="EGF"/>
    <property type="match status" value="2"/>
</dbReference>
<dbReference type="SUPFAM" id="SSF57184">
    <property type="entry name" value="Growth factor receptor domain"/>
    <property type="match status" value="2"/>
</dbReference>
<feature type="disulfide bond" evidence="10">
    <location>
        <begin position="575"/>
        <end position="584"/>
    </location>
</feature>
<evidence type="ECO:0000313" key="12">
    <source>
        <dbReference type="EMBL" id="EKC21800.1"/>
    </source>
</evidence>
<evidence type="ECO:0000256" key="6">
    <source>
        <dbReference type="ARBA" id="ARBA00022989"/>
    </source>
</evidence>
<dbReference type="InterPro" id="IPR001881">
    <property type="entry name" value="EGF-like_Ca-bd_dom"/>
</dbReference>
<dbReference type="InterPro" id="IPR018097">
    <property type="entry name" value="EGF_Ca-bd_CS"/>
</dbReference>
<evidence type="ECO:0000256" key="3">
    <source>
        <dbReference type="ARBA" id="ARBA00022692"/>
    </source>
</evidence>
<dbReference type="MEROPS" id="M12.211"/>
<feature type="disulfide bond" evidence="10">
    <location>
        <begin position="461"/>
        <end position="470"/>
    </location>
</feature>
<feature type="disulfide bond" evidence="10">
    <location>
        <begin position="499"/>
        <end position="508"/>
    </location>
</feature>
<dbReference type="PANTHER" id="PTHR45702">
    <property type="entry name" value="ADAM10/ADAM17 METALLOPEPTIDASE FAMILY MEMBER"/>
    <property type="match status" value="1"/>
</dbReference>
<accession>K1PZ19</accession>
<comment type="caution">
    <text evidence="10">Lacks conserved residue(s) required for the propagation of feature annotation.</text>
</comment>
<dbReference type="GO" id="GO:0007229">
    <property type="term" value="P:integrin-mediated signaling pathway"/>
    <property type="evidence" value="ECO:0007669"/>
    <property type="project" value="UniProtKB-KW"/>
</dbReference>
<dbReference type="AlphaFoldDB" id="K1PZ19"/>
<evidence type="ECO:0000256" key="7">
    <source>
        <dbReference type="ARBA" id="ARBA00023136"/>
    </source>
</evidence>
<dbReference type="InterPro" id="IPR001762">
    <property type="entry name" value="Disintegrin_dom"/>
</dbReference>
<feature type="binding site" evidence="11">
    <location>
        <position position="767"/>
    </location>
    <ligand>
        <name>Zn(2+)</name>
        <dbReference type="ChEBI" id="CHEBI:29105"/>
        <note>catalytic</note>
    </ligand>
</feature>
<keyword evidence="3" id="KW-0812">Transmembrane</keyword>
<dbReference type="PROSITE" id="PS00010">
    <property type="entry name" value="ASX_HYDROXYL"/>
    <property type="match status" value="6"/>
</dbReference>
<dbReference type="FunFam" id="2.10.25.10:FF:000173">
    <property type="entry name" value="Neurogenic locus notch protein 2"/>
    <property type="match status" value="2"/>
</dbReference>
<dbReference type="PROSITE" id="PS50026">
    <property type="entry name" value="EGF_3"/>
    <property type="match status" value="7"/>
</dbReference>
<keyword evidence="6" id="KW-1133">Transmembrane helix</keyword>
<evidence type="ECO:0000256" key="8">
    <source>
        <dbReference type="ARBA" id="ARBA00023157"/>
    </source>
</evidence>
<dbReference type="InterPro" id="IPR024079">
    <property type="entry name" value="MetalloPept_cat_dom_sf"/>
</dbReference>
<dbReference type="PANTHER" id="PTHR45702:SF2">
    <property type="entry name" value="KUZBANIAN, ISOFORM A"/>
    <property type="match status" value="1"/>
</dbReference>
<dbReference type="SMART" id="SM00181">
    <property type="entry name" value="EGF"/>
    <property type="match status" value="7"/>
</dbReference>
<dbReference type="Gene3D" id="3.40.390.10">
    <property type="entry name" value="Collagenase (Catalytic Domain)"/>
    <property type="match status" value="1"/>
</dbReference>
<dbReference type="PROSITE" id="PS01186">
    <property type="entry name" value="EGF_2"/>
    <property type="match status" value="7"/>
</dbReference>
<keyword evidence="8 10" id="KW-1015">Disulfide bond</keyword>
<feature type="active site" evidence="11">
    <location>
        <position position="764"/>
    </location>
</feature>
<dbReference type="GO" id="GO:0004222">
    <property type="term" value="F:metalloendopeptidase activity"/>
    <property type="evidence" value="ECO:0007669"/>
    <property type="project" value="InterPro"/>
</dbReference>
<evidence type="ECO:0000256" key="2">
    <source>
        <dbReference type="ARBA" id="ARBA00022536"/>
    </source>
</evidence>
<dbReference type="GO" id="GO:0005886">
    <property type="term" value="C:plasma membrane"/>
    <property type="evidence" value="ECO:0007669"/>
    <property type="project" value="TreeGrafter"/>
</dbReference>
<evidence type="ECO:0000256" key="11">
    <source>
        <dbReference type="PROSITE-ProRule" id="PRU00276"/>
    </source>
</evidence>
<dbReference type="SUPFAM" id="SSF57196">
    <property type="entry name" value="EGF/Laminin"/>
    <property type="match status" value="1"/>
</dbReference>
<dbReference type="HOGENOM" id="CLU_287334_0_0_1"/>
<dbReference type="Pfam" id="PF07645">
    <property type="entry name" value="EGF_CA"/>
    <property type="match status" value="5"/>
</dbReference>
<feature type="disulfide bond" evidence="10">
    <location>
        <begin position="347"/>
        <end position="356"/>
    </location>
</feature>
<dbReference type="InterPro" id="IPR000152">
    <property type="entry name" value="EGF-type_Asp/Asn_hydroxyl_site"/>
</dbReference>
<gene>
    <name evidence="12" type="ORF">CGI_10003314</name>
</gene>
<dbReference type="Gene3D" id="2.10.25.10">
    <property type="entry name" value="Laminin"/>
    <property type="match status" value="7"/>
</dbReference>
<evidence type="ECO:0000256" key="9">
    <source>
        <dbReference type="ARBA" id="ARBA00023180"/>
    </source>
</evidence>
<dbReference type="FunFam" id="2.10.25.10:FF:000125">
    <property type="entry name" value="Neurogenic locus notch protein-like"/>
    <property type="match status" value="3"/>
</dbReference>
<dbReference type="Gene3D" id="4.10.70.10">
    <property type="entry name" value="Disintegrin domain"/>
    <property type="match status" value="1"/>
</dbReference>
<keyword evidence="5" id="KW-0677">Repeat</keyword>
<evidence type="ECO:0000256" key="4">
    <source>
        <dbReference type="ARBA" id="ARBA00022729"/>
    </source>
</evidence>
<dbReference type="InterPro" id="IPR049883">
    <property type="entry name" value="NOTCH1_EGF-like"/>
</dbReference>
<dbReference type="InterPro" id="IPR009030">
    <property type="entry name" value="Growth_fac_rcpt_cys_sf"/>
</dbReference>
<dbReference type="PROSITE" id="PS50214">
    <property type="entry name" value="DISINTEGRIN_2"/>
    <property type="match status" value="1"/>
</dbReference>
<evidence type="ECO:0000256" key="5">
    <source>
        <dbReference type="ARBA" id="ARBA00022737"/>
    </source>
</evidence>
<proteinExistence type="predicted"/>
<dbReference type="EMBL" id="JH818970">
    <property type="protein sequence ID" value="EKC21800.1"/>
    <property type="molecule type" value="Genomic_DNA"/>
</dbReference>
<keyword evidence="2 10" id="KW-0245">EGF-like domain</keyword>
<comment type="subcellular location">
    <subcellularLocation>
        <location evidence="1">Membrane</location>
        <topology evidence="1">Single-pass membrane protein</topology>
    </subcellularLocation>
</comment>
<keyword evidence="12" id="KW-0401">Integrin</keyword>
<dbReference type="InterPro" id="IPR000742">
    <property type="entry name" value="EGF"/>
</dbReference>
<dbReference type="SUPFAM" id="SSF55486">
    <property type="entry name" value="Metalloproteases ('zincins'), catalytic domain"/>
    <property type="match status" value="1"/>
</dbReference>
<dbReference type="PROSITE" id="PS00022">
    <property type="entry name" value="EGF_1"/>
    <property type="match status" value="7"/>
</dbReference>
<organism evidence="12">
    <name type="scientific">Magallana gigas</name>
    <name type="common">Pacific oyster</name>
    <name type="synonym">Crassostrea gigas</name>
    <dbReference type="NCBI Taxonomy" id="29159"/>
    <lineage>
        <taxon>Eukaryota</taxon>
        <taxon>Metazoa</taxon>
        <taxon>Spiralia</taxon>
        <taxon>Lophotrochozoa</taxon>
        <taxon>Mollusca</taxon>
        <taxon>Bivalvia</taxon>
        <taxon>Autobranchia</taxon>
        <taxon>Pteriomorphia</taxon>
        <taxon>Ostreida</taxon>
        <taxon>Ostreoidea</taxon>
        <taxon>Ostreidae</taxon>
        <taxon>Magallana</taxon>
    </lineage>
</organism>
<dbReference type="SMART" id="SM00050">
    <property type="entry name" value="DISIN"/>
    <property type="match status" value="1"/>
</dbReference>
<keyword evidence="4" id="KW-0732">Signal</keyword>
<feature type="disulfide bond" evidence="10">
    <location>
        <begin position="537"/>
        <end position="546"/>
    </location>
</feature>
<feature type="binding site" evidence="11">
    <location>
        <position position="763"/>
    </location>
    <ligand>
        <name>Zn(2+)</name>
        <dbReference type="ChEBI" id="CHEBI:29105"/>
        <note>catalytic</note>
    </ligand>
</feature>
<dbReference type="FunFam" id="2.10.25.10:FF:000472">
    <property type="entry name" value="Uncharacterized protein, isoform A"/>
    <property type="match status" value="1"/>
</dbReference>
<feature type="disulfide bond" evidence="10">
    <location>
        <begin position="423"/>
        <end position="432"/>
    </location>
</feature>
<dbReference type="SMART" id="SM00179">
    <property type="entry name" value="EGF_CA"/>
    <property type="match status" value="7"/>
</dbReference>
<dbReference type="GO" id="GO:0007219">
    <property type="term" value="P:Notch signaling pathway"/>
    <property type="evidence" value="ECO:0007669"/>
    <property type="project" value="TreeGrafter"/>
</dbReference>
<dbReference type="InParanoid" id="K1PZ19"/>
<protein>
    <submittedName>
        <fullName evidence="12">Disintegrin and metalloproteinase domain-containing protein 10</fullName>
    </submittedName>
</protein>
<sequence>MSILENKYKYTDISSSKYASGQYPWRLGQIKIGDEYEFPTRVFWLLTTWSTTGTIPTSQWYVGQHIKLNTFQDFGSMMWLVDDCWTQVYSHDTFGRAIHGSLDLLVESVLAGKRVRVKINSYITEADNLYVRNGQVSAQLLGQFSKTSEYNFPTNVNWIWQIASTTGDVETVRYDIGSIINKLSSNDKESITWFVESRPWSKVLTTSSSGIATYGSKANLITSLQRGSPLRLVVYEGDNSYRIIEADNIAIQNSEVAVQSIRYIGDENGSGIIPRRFKSPAYWRFTLTSTNGNQRLAWWKVGEHSSLPATIEHYQVDWIVDVDECANDVFKNQAQCKNTHGSYICICKYGWGGDTCEEDINECDNNPCQNEGRCTNSEGSFTCSCTDGWEGQVCDQDVDECQTNPCENGALCNNTCGSFICSCKPGWEGNLCDQDVYECDNNPCQNGGRCTNSEGSFSCSCTDGWEGPLCDQDVDECLTNPCENGEQCNSIYGSFSCTCKSGWEGQVCDQDIDECDNNPCQNGGQCTNSEGSFSCSCTDGWKGSVCDQDVDECQTNPCENGALCVNTCGSFICSCKSGWEGDLCDQNINECENSPCQNEGRCTNSEEHIDVNPLRHKREADPESRTCALNKYRDWIVQQTDTEVNARNRRIMTNETEKCNDSLNKSACCQPEISVGDFLNLNSLENHDEFCLAYTFTYRDFAKSTLGLSWIGKPSGSGGICEKYKPCTNKDKQIWKGLNTGVVSIVNYNKRVPQRVSELTFAHEVGHSLGSPHDNKNGCDSYYFGTSDPNPEEGNYLMYDRATQGNLPNNVKFSNCSSEKIYYFIDAVVNERNGKVNCFTDSEEAFCGNGIVEQGEECDCGYEEECTDVCCNPRRTGGRNNDLWCTRKINQNTNMKYECSPTQGPCCSTECSFVAASSNLICRGSTDCRKEQTCRYPFKRYKEAFCTESLCMKVGQTPDDWEECSVSMPDQLIIKQKEQLCYLACRTPCNNYQGYCDMSSTCRYPSNDTLQQDLEDKLVSEKAPNNTKSWVSEYWWTLLLIGIALLGLLIGICIVIKSRKVHRSTSIPMDKPI</sequence>
<dbReference type="CDD" id="cd00054">
    <property type="entry name" value="EGF_CA"/>
    <property type="match status" value="7"/>
</dbReference>
<dbReference type="InterPro" id="IPR036436">
    <property type="entry name" value="Disintegrin_dom_sf"/>
</dbReference>
<keyword evidence="7" id="KW-0472">Membrane</keyword>
<name>K1PZ19_MAGGI</name>
<feature type="disulfide bond" evidence="10">
    <location>
        <begin position="385"/>
        <end position="394"/>
    </location>
</feature>